<evidence type="ECO:0000256" key="7">
    <source>
        <dbReference type="ARBA" id="ARBA00022833"/>
    </source>
</evidence>
<dbReference type="FunFam" id="3.30.160.60:FF:002343">
    <property type="entry name" value="Zinc finger protein 33A"/>
    <property type="match status" value="2"/>
</dbReference>
<keyword evidence="8" id="KW-0832">Ubl conjugation</keyword>
<dbReference type="FunFam" id="3.30.160.60:FF:000176">
    <property type="entry name" value="zinc finger protein 70"/>
    <property type="match status" value="1"/>
</dbReference>
<comment type="subcellular location">
    <subcellularLocation>
        <location evidence="1">Nucleus</location>
    </subcellularLocation>
</comment>
<dbReference type="Bgee" id="ENSMODG00000023684">
    <property type="expression patterns" value="Expressed in heart and 18 other cell types or tissues"/>
</dbReference>
<keyword evidence="7" id="KW-0862">Zinc</keyword>
<feature type="domain" description="C2H2-type" evidence="15">
    <location>
        <begin position="355"/>
        <end position="382"/>
    </location>
</feature>
<dbReference type="PANTHER" id="PTHR14196">
    <property type="entry name" value="ODD-SKIPPED - RELATED"/>
    <property type="match status" value="1"/>
</dbReference>
<dbReference type="eggNOG" id="KOG1721">
    <property type="taxonomic scope" value="Eukaryota"/>
</dbReference>
<dbReference type="PROSITE" id="PS00028">
    <property type="entry name" value="ZINC_FINGER_C2H2_1"/>
    <property type="match status" value="10"/>
</dbReference>
<feature type="domain" description="C2H2-type" evidence="15">
    <location>
        <begin position="551"/>
        <end position="578"/>
    </location>
</feature>
<evidence type="ECO:0000259" key="16">
    <source>
        <dbReference type="PROSITE" id="PS50805"/>
    </source>
</evidence>
<name>F6PKQ1_MONDO</name>
<dbReference type="Gene3D" id="3.30.160.60">
    <property type="entry name" value="Classic Zinc Finger"/>
    <property type="match status" value="11"/>
</dbReference>
<evidence type="ECO:0000256" key="1">
    <source>
        <dbReference type="ARBA" id="ARBA00004123"/>
    </source>
</evidence>
<evidence type="ECO:0000256" key="14">
    <source>
        <dbReference type="SAM" id="MobiDB-lite"/>
    </source>
</evidence>
<keyword evidence="6 13" id="KW-0863">Zinc-finger</keyword>
<accession>F6PKQ1</accession>
<keyword evidence="18" id="KW-1185">Reference proteome</keyword>
<feature type="compositionally biased region" description="Basic and acidic residues" evidence="14">
    <location>
        <begin position="147"/>
        <end position="157"/>
    </location>
</feature>
<dbReference type="InterPro" id="IPR036051">
    <property type="entry name" value="KRAB_dom_sf"/>
</dbReference>
<dbReference type="InterPro" id="IPR050717">
    <property type="entry name" value="C2H2-ZF_Transcription_Reg"/>
</dbReference>
<evidence type="ECO:0000256" key="8">
    <source>
        <dbReference type="ARBA" id="ARBA00022843"/>
    </source>
</evidence>
<feature type="domain" description="C2H2-type" evidence="15">
    <location>
        <begin position="327"/>
        <end position="354"/>
    </location>
</feature>
<organism evidence="17 18">
    <name type="scientific">Monodelphis domestica</name>
    <name type="common">Gray short-tailed opossum</name>
    <dbReference type="NCBI Taxonomy" id="13616"/>
    <lineage>
        <taxon>Eukaryota</taxon>
        <taxon>Metazoa</taxon>
        <taxon>Chordata</taxon>
        <taxon>Craniata</taxon>
        <taxon>Vertebrata</taxon>
        <taxon>Euteleostomi</taxon>
        <taxon>Mammalia</taxon>
        <taxon>Metatheria</taxon>
        <taxon>Didelphimorphia</taxon>
        <taxon>Didelphidae</taxon>
        <taxon>Monodelphis</taxon>
    </lineage>
</organism>
<dbReference type="Gene3D" id="6.10.140.140">
    <property type="match status" value="1"/>
</dbReference>
<evidence type="ECO:0000313" key="17">
    <source>
        <dbReference type="Ensembl" id="ENSMODP00000003761.4"/>
    </source>
</evidence>
<feature type="domain" description="C2H2-type" evidence="15">
    <location>
        <begin position="467"/>
        <end position="494"/>
    </location>
</feature>
<reference evidence="17 18" key="1">
    <citation type="journal article" date="2007" name="Nature">
        <title>Genome of the marsupial Monodelphis domestica reveals innovation in non-coding sequences.</title>
        <authorList>
            <person name="Mikkelsen T.S."/>
            <person name="Wakefield M.J."/>
            <person name="Aken B."/>
            <person name="Amemiya C.T."/>
            <person name="Chang J.L."/>
            <person name="Duke S."/>
            <person name="Garber M."/>
            <person name="Gentles A.J."/>
            <person name="Goodstadt L."/>
            <person name="Heger A."/>
            <person name="Jurka J."/>
            <person name="Kamal M."/>
            <person name="Mauceli E."/>
            <person name="Searle S.M."/>
            <person name="Sharpe T."/>
            <person name="Baker M.L."/>
            <person name="Batzer M.A."/>
            <person name="Benos P.V."/>
            <person name="Belov K."/>
            <person name="Clamp M."/>
            <person name="Cook A."/>
            <person name="Cuff J."/>
            <person name="Das R."/>
            <person name="Davidow L."/>
            <person name="Deakin J.E."/>
            <person name="Fazzari M.J."/>
            <person name="Glass J.L."/>
            <person name="Grabherr M."/>
            <person name="Greally J.M."/>
            <person name="Gu W."/>
            <person name="Hore T.A."/>
            <person name="Huttley G.A."/>
            <person name="Kleber M."/>
            <person name="Jirtle R.L."/>
            <person name="Koina E."/>
            <person name="Lee J.T."/>
            <person name="Mahony S."/>
            <person name="Marra M.A."/>
            <person name="Miller R.D."/>
            <person name="Nicholls R.D."/>
            <person name="Oda M."/>
            <person name="Papenfuss A.T."/>
            <person name="Parra Z.E."/>
            <person name="Pollock D.D."/>
            <person name="Ray D.A."/>
            <person name="Schein J.E."/>
            <person name="Speed T.P."/>
            <person name="Thompson K."/>
            <person name="VandeBerg J.L."/>
            <person name="Wade C.M."/>
            <person name="Walker J.A."/>
            <person name="Waters P.D."/>
            <person name="Webber C."/>
            <person name="Weidman J.R."/>
            <person name="Xie X."/>
            <person name="Zody M.C."/>
            <person name="Baldwin J."/>
            <person name="Abdouelleil A."/>
            <person name="Abdulkadir J."/>
            <person name="Abebe A."/>
            <person name="Abera B."/>
            <person name="Abreu J."/>
            <person name="Acer S.C."/>
            <person name="Aftuck L."/>
            <person name="Alexander A."/>
            <person name="An P."/>
            <person name="Anderson E."/>
            <person name="Anderson S."/>
            <person name="Arachi H."/>
            <person name="Azer M."/>
            <person name="Bachantsang P."/>
            <person name="Barry A."/>
            <person name="Bayul T."/>
            <person name="Berlin A."/>
            <person name="Bessette D."/>
            <person name="Bloom T."/>
            <person name="Bloom T."/>
            <person name="Boguslavskiy L."/>
            <person name="Bonnet C."/>
            <person name="Boukhgalter B."/>
            <person name="Bourzgui I."/>
            <person name="Brown A."/>
            <person name="Cahill P."/>
            <person name="Channer S."/>
            <person name="Cheshatsang Y."/>
            <person name="Chuda L."/>
            <person name="Citroen M."/>
            <person name="Collymore A."/>
            <person name="Cooke P."/>
            <person name="Costello M."/>
            <person name="D'Aco K."/>
            <person name="Daza R."/>
            <person name="De Haan G."/>
            <person name="DeGray S."/>
            <person name="DeMaso C."/>
            <person name="Dhargay N."/>
            <person name="Dooley K."/>
            <person name="Dooley E."/>
            <person name="Doricent M."/>
            <person name="Dorje P."/>
            <person name="Dorjee K."/>
            <person name="Dupes A."/>
            <person name="Elong R."/>
            <person name="Falk J."/>
            <person name="Farina A."/>
            <person name="Faro S."/>
            <person name="Ferguson D."/>
            <person name="Fisher S."/>
            <person name="Foley C.D."/>
            <person name="Franke A."/>
            <person name="Friedrich D."/>
            <person name="Gadbois L."/>
            <person name="Gearin G."/>
            <person name="Gearin C.R."/>
            <person name="Giannoukos G."/>
            <person name="Goode T."/>
            <person name="Graham J."/>
            <person name="Grandbois E."/>
            <person name="Grewal S."/>
            <person name="Gyaltsen K."/>
            <person name="Hafez N."/>
            <person name="Hagos B."/>
            <person name="Hall J."/>
            <person name="Henson C."/>
            <person name="Hollinger A."/>
            <person name="Honan T."/>
            <person name="Huard M.D."/>
            <person name="Hughes L."/>
            <person name="Hurhula B."/>
            <person name="Husby M.E."/>
            <person name="Kamat A."/>
            <person name="Kanga B."/>
            <person name="Kashin S."/>
            <person name="Khazanovich D."/>
            <person name="Kisner P."/>
            <person name="Lance K."/>
            <person name="Lara M."/>
            <person name="Lee W."/>
            <person name="Lennon N."/>
            <person name="Letendre F."/>
            <person name="LeVine R."/>
            <person name="Lipovsky A."/>
            <person name="Liu X."/>
            <person name="Liu J."/>
            <person name="Liu S."/>
            <person name="Lokyitsang T."/>
            <person name="Lokyitsang Y."/>
            <person name="Lubonja R."/>
            <person name="Lui A."/>
            <person name="MacDonald P."/>
            <person name="Magnisalis V."/>
            <person name="Maru K."/>
            <person name="Matthews C."/>
            <person name="McCusker W."/>
            <person name="McDonough S."/>
            <person name="Mehta T."/>
            <person name="Meldrim J."/>
            <person name="Meneus L."/>
            <person name="Mihai O."/>
            <person name="Mihalev A."/>
            <person name="Mihova T."/>
            <person name="Mittelman R."/>
            <person name="Mlenga V."/>
            <person name="Montmayeur A."/>
            <person name="Mulrain L."/>
            <person name="Navidi A."/>
            <person name="Naylor J."/>
            <person name="Negash T."/>
            <person name="Nguyen T."/>
            <person name="Nguyen N."/>
            <person name="Nicol R."/>
            <person name="Norbu C."/>
            <person name="Norbu N."/>
            <person name="Novod N."/>
            <person name="O'Neill B."/>
            <person name="Osman S."/>
            <person name="Markiewicz E."/>
            <person name="Oyono O.L."/>
            <person name="Patti C."/>
            <person name="Phunkhang P."/>
            <person name="Pierre F."/>
            <person name="Priest M."/>
            <person name="Raghuraman S."/>
            <person name="Rege F."/>
            <person name="Reyes R."/>
            <person name="Rise C."/>
            <person name="Rogov P."/>
            <person name="Ross K."/>
            <person name="Ryan E."/>
            <person name="Settipalli S."/>
            <person name="Shea T."/>
            <person name="Sherpa N."/>
            <person name="Shi L."/>
            <person name="Shih D."/>
            <person name="Sparrow T."/>
            <person name="Spaulding J."/>
            <person name="Stalker J."/>
            <person name="Stange-Thomann N."/>
            <person name="Stavropoulos S."/>
            <person name="Stone C."/>
            <person name="Strader C."/>
            <person name="Tesfaye S."/>
            <person name="Thomson T."/>
            <person name="Thoulutsang Y."/>
            <person name="Thoulutsang D."/>
            <person name="Topham K."/>
            <person name="Topping I."/>
            <person name="Tsamla T."/>
            <person name="Vassiliev H."/>
            <person name="Vo A."/>
            <person name="Wangchuk T."/>
            <person name="Wangdi T."/>
            <person name="Weiand M."/>
            <person name="Wilkinson J."/>
            <person name="Wilson A."/>
            <person name="Yadav S."/>
            <person name="Young G."/>
            <person name="Yu Q."/>
            <person name="Zembek L."/>
            <person name="Zhong D."/>
            <person name="Zimmer A."/>
            <person name="Zwirko Z."/>
            <person name="Jaffe D.B."/>
            <person name="Alvarez P."/>
            <person name="Brockman W."/>
            <person name="Butler J."/>
            <person name="Chin C."/>
            <person name="Gnerre S."/>
            <person name="MacCallum I."/>
            <person name="Graves J.A."/>
            <person name="Ponting C.P."/>
            <person name="Breen M."/>
            <person name="Samollow P.B."/>
            <person name="Lander E.S."/>
            <person name="Lindblad-Toh K."/>
        </authorList>
    </citation>
    <scope>NUCLEOTIDE SEQUENCE [LARGE SCALE GENOMIC DNA]</scope>
</reference>
<dbReference type="SUPFAM" id="SSF109640">
    <property type="entry name" value="KRAB domain (Kruppel-associated box)"/>
    <property type="match status" value="1"/>
</dbReference>
<dbReference type="GeneTree" id="ENSGT00950000182890"/>
<dbReference type="FunFam" id="3.30.160.60:FF:002254">
    <property type="entry name" value="Zinc finger protein 540"/>
    <property type="match status" value="2"/>
</dbReference>
<feature type="domain" description="KRAB" evidence="16">
    <location>
        <begin position="75"/>
        <end position="145"/>
    </location>
</feature>
<dbReference type="GO" id="GO:0003677">
    <property type="term" value="F:DNA binding"/>
    <property type="evidence" value="ECO:0007669"/>
    <property type="project" value="UniProtKB-KW"/>
</dbReference>
<dbReference type="CDD" id="cd07765">
    <property type="entry name" value="KRAB_A-box"/>
    <property type="match status" value="1"/>
</dbReference>
<dbReference type="InterPro" id="IPR001909">
    <property type="entry name" value="KRAB"/>
</dbReference>
<evidence type="ECO:0000256" key="12">
    <source>
        <dbReference type="ARBA" id="ARBA00023242"/>
    </source>
</evidence>
<dbReference type="InterPro" id="IPR036236">
    <property type="entry name" value="Znf_C2H2_sf"/>
</dbReference>
<feature type="domain" description="C2H2-type" evidence="15">
    <location>
        <begin position="299"/>
        <end position="326"/>
    </location>
</feature>
<evidence type="ECO:0000256" key="6">
    <source>
        <dbReference type="ARBA" id="ARBA00022771"/>
    </source>
</evidence>
<feature type="domain" description="C2H2-type" evidence="15">
    <location>
        <begin position="439"/>
        <end position="466"/>
    </location>
</feature>
<evidence type="ECO:0000256" key="10">
    <source>
        <dbReference type="ARBA" id="ARBA00023125"/>
    </source>
</evidence>
<feature type="region of interest" description="Disordered" evidence="14">
    <location>
        <begin position="1"/>
        <end position="46"/>
    </location>
</feature>
<reference evidence="17" key="2">
    <citation type="submission" date="2025-08" db="UniProtKB">
        <authorList>
            <consortium name="Ensembl"/>
        </authorList>
    </citation>
    <scope>IDENTIFICATION</scope>
</reference>
<keyword evidence="11" id="KW-0804">Transcription</keyword>
<dbReference type="SMART" id="SM00355">
    <property type="entry name" value="ZnF_C2H2"/>
    <property type="match status" value="10"/>
</dbReference>
<dbReference type="Pfam" id="PF00096">
    <property type="entry name" value="zf-C2H2"/>
    <property type="match status" value="9"/>
</dbReference>
<feature type="domain" description="C2H2-type" evidence="15">
    <location>
        <begin position="495"/>
        <end position="522"/>
    </location>
</feature>
<feature type="domain" description="C2H2-type" evidence="15">
    <location>
        <begin position="411"/>
        <end position="438"/>
    </location>
</feature>
<dbReference type="InterPro" id="IPR013087">
    <property type="entry name" value="Znf_C2H2_type"/>
</dbReference>
<dbReference type="SUPFAM" id="SSF57667">
    <property type="entry name" value="beta-beta-alpha zinc fingers"/>
    <property type="match status" value="6"/>
</dbReference>
<evidence type="ECO:0000256" key="2">
    <source>
        <dbReference type="ARBA" id="ARBA00006991"/>
    </source>
</evidence>
<dbReference type="HOGENOM" id="CLU_002678_17_6_1"/>
<keyword evidence="5" id="KW-0677">Repeat</keyword>
<dbReference type="FunFam" id="3.30.160.60:FF:000330">
    <property type="entry name" value="Zinc finger with KRAB and SCAN domains 1"/>
    <property type="match status" value="1"/>
</dbReference>
<dbReference type="GO" id="GO:0008270">
    <property type="term" value="F:zinc ion binding"/>
    <property type="evidence" value="ECO:0007669"/>
    <property type="project" value="UniProtKB-KW"/>
</dbReference>
<dbReference type="Proteomes" id="UP000002280">
    <property type="component" value="Chromosome 3"/>
</dbReference>
<protein>
    <submittedName>
        <fullName evidence="17">Uncharacterized protein</fullName>
    </submittedName>
</protein>
<evidence type="ECO:0000313" key="18">
    <source>
        <dbReference type="Proteomes" id="UP000002280"/>
    </source>
</evidence>
<feature type="domain" description="C2H2-type" evidence="15">
    <location>
        <begin position="523"/>
        <end position="550"/>
    </location>
</feature>
<dbReference type="FunFam" id="3.30.160.60:FF:000229">
    <property type="entry name" value="Zinc finger protein 90 homolog"/>
    <property type="match status" value="1"/>
</dbReference>
<dbReference type="PANTHER" id="PTHR14196:SF12">
    <property type="entry name" value="ZINC FINGER PROTEIN 208-LIKE"/>
    <property type="match status" value="1"/>
</dbReference>
<dbReference type="FunFam" id="3.30.160.60:FF:000459">
    <property type="entry name" value="Zinc finger with KRAB and SCAN domains 1"/>
    <property type="match status" value="1"/>
</dbReference>
<dbReference type="Pfam" id="PF01352">
    <property type="entry name" value="KRAB"/>
    <property type="match status" value="1"/>
</dbReference>
<dbReference type="InParanoid" id="F6PKQ1"/>
<dbReference type="GO" id="GO:0006357">
    <property type="term" value="P:regulation of transcription by RNA polymerase II"/>
    <property type="evidence" value="ECO:0000318"/>
    <property type="project" value="GO_Central"/>
</dbReference>
<feature type="region of interest" description="Disordered" evidence="14">
    <location>
        <begin position="132"/>
        <end position="158"/>
    </location>
</feature>
<evidence type="ECO:0000256" key="9">
    <source>
        <dbReference type="ARBA" id="ARBA00023015"/>
    </source>
</evidence>
<reference evidence="17" key="3">
    <citation type="submission" date="2025-09" db="UniProtKB">
        <authorList>
            <consortium name="Ensembl"/>
        </authorList>
    </citation>
    <scope>IDENTIFICATION</scope>
</reference>
<dbReference type="FunFam" id="3.30.160.60:FF:000737">
    <property type="entry name" value="Zinc finger protein 565"/>
    <property type="match status" value="3"/>
</dbReference>
<evidence type="ECO:0000256" key="13">
    <source>
        <dbReference type="PROSITE-ProRule" id="PRU00042"/>
    </source>
</evidence>
<dbReference type="Ensembl" id="ENSMODT00000003845.4">
    <property type="protein sequence ID" value="ENSMODP00000003761.4"/>
    <property type="gene ID" value="ENSMODG00000023684.3"/>
</dbReference>
<dbReference type="PROSITE" id="PS50805">
    <property type="entry name" value="KRAB"/>
    <property type="match status" value="1"/>
</dbReference>
<keyword evidence="12" id="KW-0539">Nucleus</keyword>
<proteinExistence type="inferred from homology"/>
<evidence type="ECO:0000259" key="15">
    <source>
        <dbReference type="PROSITE" id="PS50157"/>
    </source>
</evidence>
<evidence type="ECO:0000256" key="5">
    <source>
        <dbReference type="ARBA" id="ARBA00022737"/>
    </source>
</evidence>
<keyword evidence="10" id="KW-0238">DNA-binding</keyword>
<dbReference type="AlphaFoldDB" id="F6PKQ1"/>
<sequence>MDTCSVSGRTRLPRSAVRPWPSGLPGFGPSQWSSPSARRGPGQPLSGVRFLPAAQEEEKVAQALAMAPAAPQELVTFQDVAVDFTPEEWGCLALPQKELYREVMLENYGNLVCLGLEIKPDMIGRLERREAPWRPGREESGGSWADWETRPETKESAPDLGLSVEELSLKGHPRGVPFVTKLGEPWKWEAGLERQWSNEERYPRQVKGTQRKPFHKSRGHEYKKYGKSVSLGTGLLLQQKLSVGKSVRRWEAHRQGCRLYPELRKSSRMFLKKIFSKHDEYEKAVLTENHELHPGEKLYKCNECGKTFHQRAQLTVHQRIHTGEKPYECKACGKAFRRSAELNVHQRIHSGEKPYECNQCRKAFRRKTHLTVHQRIHSGEKPYECEECGKAFHRSSMLIQHQRIHTGEKPYECSECGNLFRWRTYLTVHQRIHSGEKPYACNECGKAFRQRSQLTLHQRMHTGEKPYECSECGKAFYQSTGLTLHKRIHTGEKPYKCAECGKAFYRSRGLSVHRRIHTGEKPYECKGCGKTFRQSSQLTLHQKIHTGEKPYECSECGKAFRLSRGLTEHQRIHTGEKPYECHECGKAFRHRNLMNVMSVGRPLARGPNLLDIRESIVDMNLRNATRVKAFCQSTLFNECQRIHTAENLRNLGKWDSSQ</sequence>
<evidence type="ECO:0000256" key="4">
    <source>
        <dbReference type="ARBA" id="ARBA00022723"/>
    </source>
</evidence>
<keyword evidence="9" id="KW-0805">Transcription regulation</keyword>
<comment type="similarity">
    <text evidence="2">Belongs to the krueppel C2H2-type zinc-finger protein family.</text>
</comment>
<evidence type="ECO:0000256" key="11">
    <source>
        <dbReference type="ARBA" id="ARBA00023163"/>
    </source>
</evidence>
<dbReference type="PROSITE" id="PS50157">
    <property type="entry name" value="ZINC_FINGER_C2H2_2"/>
    <property type="match status" value="10"/>
</dbReference>
<dbReference type="SMART" id="SM00349">
    <property type="entry name" value="KRAB"/>
    <property type="match status" value="1"/>
</dbReference>
<evidence type="ECO:0000256" key="3">
    <source>
        <dbReference type="ARBA" id="ARBA00022499"/>
    </source>
</evidence>
<feature type="domain" description="C2H2-type" evidence="15">
    <location>
        <begin position="383"/>
        <end position="410"/>
    </location>
</feature>
<keyword evidence="4" id="KW-0479">Metal-binding</keyword>
<dbReference type="GO" id="GO:0005634">
    <property type="term" value="C:nucleus"/>
    <property type="evidence" value="ECO:0000318"/>
    <property type="project" value="GO_Central"/>
</dbReference>
<keyword evidence="3" id="KW-1017">Isopeptide bond</keyword>